<name>A0A6N4SRV3_CYTH3</name>
<keyword evidence="1" id="KW-0812">Transmembrane</keyword>
<feature type="domain" description="Methyltransferase type 11" evidence="2">
    <location>
        <begin position="128"/>
        <end position="193"/>
    </location>
</feature>
<keyword evidence="1" id="KW-1133">Transmembrane helix</keyword>
<feature type="transmembrane region" description="Helical" evidence="1">
    <location>
        <begin position="21"/>
        <end position="40"/>
    </location>
</feature>
<dbReference type="RefSeq" id="WP_011585252.1">
    <property type="nucleotide sequence ID" value="NC_008255.1"/>
</dbReference>
<evidence type="ECO:0000313" key="4">
    <source>
        <dbReference type="Proteomes" id="UP000001822"/>
    </source>
</evidence>
<accession>A0A6N4SRV3</accession>
<organism evidence="3 4">
    <name type="scientific">Cytophaga hutchinsonii (strain ATCC 33406 / DSM 1761 / CIP 103989 / NBRC 15051 / NCIMB 9469 / D465)</name>
    <dbReference type="NCBI Taxonomy" id="269798"/>
    <lineage>
        <taxon>Bacteria</taxon>
        <taxon>Pseudomonadati</taxon>
        <taxon>Bacteroidota</taxon>
        <taxon>Cytophagia</taxon>
        <taxon>Cytophagales</taxon>
        <taxon>Cytophagaceae</taxon>
        <taxon>Cytophaga</taxon>
    </lineage>
</organism>
<evidence type="ECO:0000256" key="1">
    <source>
        <dbReference type="SAM" id="Phobius"/>
    </source>
</evidence>
<keyword evidence="1" id="KW-0472">Membrane</keyword>
<dbReference type="InterPro" id="IPR013216">
    <property type="entry name" value="Methyltransf_11"/>
</dbReference>
<dbReference type="SUPFAM" id="SSF53335">
    <property type="entry name" value="S-adenosyl-L-methionine-dependent methyltransferases"/>
    <property type="match status" value="1"/>
</dbReference>
<evidence type="ECO:0000259" key="2">
    <source>
        <dbReference type="Pfam" id="PF08241"/>
    </source>
</evidence>
<dbReference type="AlphaFoldDB" id="A0A6N4SRV3"/>
<dbReference type="KEGG" id="chu:CHU_1869"/>
<dbReference type="OrthoDB" id="9810615at2"/>
<proteinExistence type="predicted"/>
<dbReference type="Gene3D" id="3.40.50.150">
    <property type="entry name" value="Vaccinia Virus protein VP39"/>
    <property type="match status" value="1"/>
</dbReference>
<keyword evidence="4" id="KW-1185">Reference proteome</keyword>
<dbReference type="Pfam" id="PF08241">
    <property type="entry name" value="Methyltransf_11"/>
    <property type="match status" value="1"/>
</dbReference>
<feature type="transmembrane region" description="Helical" evidence="1">
    <location>
        <begin position="46"/>
        <end position="69"/>
    </location>
</feature>
<sequence length="252" mass="28900">MEINRKSFQGVGNIIRFNWHFYVLAVGTVMLLLLLAQQIGTVFQPFVYILCFLIVSCIAVSLLASFYVYDLSDLYNLNWMDKKDSDQVIINIHSGFDETSTLLIQAFPEASLSVFDFYDPIKHTEVSIKRAREAYPPFPGTQSISTDYIPLTDASVDTIVVALSAHEIRDAAERIRFFKELFRILKPGGNIYITEHLRDVPNFLAYNIGFFHFHSKNTWLQTFKQSGLQVIQEIKTTPFISTFILTRYGNSI</sequence>
<dbReference type="GO" id="GO:0008757">
    <property type="term" value="F:S-adenosylmethionine-dependent methyltransferase activity"/>
    <property type="evidence" value="ECO:0007669"/>
    <property type="project" value="InterPro"/>
</dbReference>
<reference evidence="3 4" key="1">
    <citation type="journal article" date="2007" name="Appl. Environ. Microbiol.">
        <title>Genome sequence of the cellulolytic gliding bacterium Cytophaga hutchinsonii.</title>
        <authorList>
            <person name="Xie G."/>
            <person name="Bruce D.C."/>
            <person name="Challacombe J.F."/>
            <person name="Chertkov O."/>
            <person name="Detter J.C."/>
            <person name="Gilna P."/>
            <person name="Han C.S."/>
            <person name="Lucas S."/>
            <person name="Misra M."/>
            <person name="Myers G.L."/>
            <person name="Richardson P."/>
            <person name="Tapia R."/>
            <person name="Thayer N."/>
            <person name="Thompson L.S."/>
            <person name="Brettin T.S."/>
            <person name="Henrissat B."/>
            <person name="Wilson D.B."/>
            <person name="McBride M.J."/>
        </authorList>
    </citation>
    <scope>NUCLEOTIDE SEQUENCE [LARGE SCALE GENOMIC DNA]</scope>
    <source>
        <strain evidence="4">ATCC 33406 / DSM 1761 / CIP 103989 / NBRC 15051 / NCIMB 9469 / D465</strain>
    </source>
</reference>
<dbReference type="Proteomes" id="UP000001822">
    <property type="component" value="Chromosome"/>
</dbReference>
<dbReference type="EMBL" id="CP000383">
    <property type="protein sequence ID" value="ABG59135.1"/>
    <property type="molecule type" value="Genomic_DNA"/>
</dbReference>
<evidence type="ECO:0000313" key="3">
    <source>
        <dbReference type="EMBL" id="ABG59135.1"/>
    </source>
</evidence>
<gene>
    <name evidence="3" type="ordered locus">CHU_1869</name>
</gene>
<protein>
    <recommendedName>
        <fullName evidence="2">Methyltransferase type 11 domain-containing protein</fullName>
    </recommendedName>
</protein>
<dbReference type="InterPro" id="IPR029063">
    <property type="entry name" value="SAM-dependent_MTases_sf"/>
</dbReference>